<reference evidence="2 3" key="1">
    <citation type="journal article" date="2019" name="Int. J. Syst. Evol. Microbiol.">
        <title>The Global Catalogue of Microorganisms (GCM) 10K type strain sequencing project: providing services to taxonomists for standard genome sequencing and annotation.</title>
        <authorList>
            <consortium name="The Broad Institute Genomics Platform"/>
            <consortium name="The Broad Institute Genome Sequencing Center for Infectious Disease"/>
            <person name="Wu L."/>
            <person name="Ma J."/>
        </authorList>
    </citation>
    <scope>NUCLEOTIDE SEQUENCE [LARGE SCALE GENOMIC DNA]</scope>
    <source>
        <strain evidence="2 3">DSM 26526</strain>
    </source>
</reference>
<keyword evidence="1" id="KW-1133">Transmembrane helix</keyword>
<gene>
    <name evidence="2" type="ORF">ACFQI8_17765</name>
</gene>
<feature type="transmembrane region" description="Helical" evidence="1">
    <location>
        <begin position="95"/>
        <end position="115"/>
    </location>
</feature>
<evidence type="ECO:0000256" key="1">
    <source>
        <dbReference type="SAM" id="Phobius"/>
    </source>
</evidence>
<evidence type="ECO:0000313" key="2">
    <source>
        <dbReference type="EMBL" id="MFC7131219.1"/>
    </source>
</evidence>
<dbReference type="PANTHER" id="PTHR40700">
    <property type="entry name" value="HYPOTHETICAL MEMBRANE PROTEIN, CONSERVED, DUF63 FAMILY"/>
    <property type="match status" value="1"/>
</dbReference>
<keyword evidence="1" id="KW-0812">Transmembrane</keyword>
<feature type="transmembrane region" description="Helical" evidence="1">
    <location>
        <begin position="154"/>
        <end position="174"/>
    </location>
</feature>
<feature type="transmembrane region" description="Helical" evidence="1">
    <location>
        <begin position="33"/>
        <end position="51"/>
    </location>
</feature>
<keyword evidence="1" id="KW-0472">Membrane</keyword>
<accession>A0ABD5XMW8</accession>
<proteinExistence type="predicted"/>
<feature type="transmembrane region" description="Helical" evidence="1">
    <location>
        <begin position="122"/>
        <end position="142"/>
    </location>
</feature>
<comment type="caution">
    <text evidence="2">The sequence shown here is derived from an EMBL/GenBank/DDBJ whole genome shotgun (WGS) entry which is preliminary data.</text>
</comment>
<feature type="transmembrane region" description="Helical" evidence="1">
    <location>
        <begin position="63"/>
        <end position="83"/>
    </location>
</feature>
<feature type="transmembrane region" description="Helical" evidence="1">
    <location>
        <begin position="231"/>
        <end position="254"/>
    </location>
</feature>
<keyword evidence="3" id="KW-1185">Reference proteome</keyword>
<dbReference type="Proteomes" id="UP001596460">
    <property type="component" value="Unassembled WGS sequence"/>
</dbReference>
<organism evidence="2 3">
    <name type="scientific">Haloferax chudinovii</name>
    <dbReference type="NCBI Taxonomy" id="1109010"/>
    <lineage>
        <taxon>Archaea</taxon>
        <taxon>Methanobacteriati</taxon>
        <taxon>Methanobacteriota</taxon>
        <taxon>Stenosarchaea group</taxon>
        <taxon>Halobacteria</taxon>
        <taxon>Halobacteriales</taxon>
        <taxon>Haloferacaceae</taxon>
        <taxon>Haloferax</taxon>
    </lineage>
</organism>
<feature type="transmembrane region" description="Helical" evidence="1">
    <location>
        <begin position="195"/>
        <end position="219"/>
    </location>
</feature>
<dbReference type="PANTHER" id="PTHR40700:SF1">
    <property type="entry name" value="DUF63 DOMAIN-CONTAINING PROTEIN"/>
    <property type="match status" value="1"/>
</dbReference>
<protein>
    <submittedName>
        <fullName evidence="2">DUF63 family protein</fullName>
    </submittedName>
</protein>
<dbReference type="Pfam" id="PF01889">
    <property type="entry name" value="DUF63"/>
    <property type="match status" value="1"/>
</dbReference>
<dbReference type="EMBL" id="JBHTAB010000013">
    <property type="protein sequence ID" value="MFC7131219.1"/>
    <property type="molecule type" value="Genomic_DNA"/>
</dbReference>
<evidence type="ECO:0000313" key="3">
    <source>
        <dbReference type="Proteomes" id="UP001596460"/>
    </source>
</evidence>
<dbReference type="RefSeq" id="WP_390247170.1">
    <property type="nucleotide sequence ID" value="NZ_JBHTAB010000013.1"/>
</dbReference>
<dbReference type="AlphaFoldDB" id="A0ABD5XMW8"/>
<sequence>MALSSLVFILVALIFTGLWHRLQQRDVSMSPAVIAAVVPWFAVVGVGVAVVRSTRSVGSSGPSLWSLTVYLSTGALITALWLVFEGLGVENRPRWTAVFGVVAAGVVGGLSLLTVGEFSTRVMFWNSVAVVLAVGVAVLVTQFMFTRNRHDQRWLGVAVLFAHVLDATTTAVGLERLGMSERNPISASIIHVGDAVGIPGVGLFLLIKTAVAVAVVSLLNDDTVAPQLDTTAFLVIATGAGLVPAVHNLFAFVFSVR</sequence>
<name>A0ABD5XMW8_9EURY</name>
<dbReference type="InterPro" id="IPR002749">
    <property type="entry name" value="DUF63"/>
</dbReference>